<dbReference type="Proteomes" id="UP001079430">
    <property type="component" value="Unassembled WGS sequence"/>
</dbReference>
<sequence length="91" mass="9635">MNMKYIARSTAFAVTAAVMTAFAAPAFAQEVPAGYPADYADLIAKAKEEGTVSIYTSTDAAQSQKLQDGFTKNTASRSPITTLARTAPIIR</sequence>
<feature type="chain" id="PRO_5045879154" evidence="1">
    <location>
        <begin position="29"/>
        <end position="91"/>
    </location>
</feature>
<accession>A0ABT4KA43</accession>
<proteinExistence type="predicted"/>
<reference evidence="2" key="1">
    <citation type="submission" date="2022-10" db="EMBL/GenBank/DDBJ databases">
        <title>Whole genome sequencing of three plant growth promoting bacteria isolated from Vachellia tortilis subsp. raddiana in Morocco.</title>
        <authorList>
            <person name="Hnini M."/>
            <person name="Zouagui R."/>
            <person name="Zouagui H."/>
            <person name="Chemao Elfihri M.-W."/>
            <person name="Ibrahimi A."/>
            <person name="Sbabou L."/>
            <person name="Aurag J."/>
        </authorList>
    </citation>
    <scope>NUCLEOTIDE SEQUENCE</scope>
    <source>
        <strain evidence="2">LMR678</strain>
    </source>
</reference>
<evidence type="ECO:0000313" key="2">
    <source>
        <dbReference type="EMBL" id="MCZ4088822.1"/>
    </source>
</evidence>
<protein>
    <submittedName>
        <fullName evidence="2">Uncharacterized protein</fullName>
    </submittedName>
</protein>
<keyword evidence="3" id="KW-1185">Reference proteome</keyword>
<feature type="signal peptide" evidence="1">
    <location>
        <begin position="1"/>
        <end position="28"/>
    </location>
</feature>
<comment type="caution">
    <text evidence="2">The sequence shown here is derived from an EMBL/GenBank/DDBJ whole genome shotgun (WGS) entry which is preliminary data.</text>
</comment>
<keyword evidence="1" id="KW-0732">Signal</keyword>
<organism evidence="2 3">
    <name type="scientific">Sinorhizobium psoraleae</name>
    <dbReference type="NCBI Taxonomy" id="520838"/>
    <lineage>
        <taxon>Bacteria</taxon>
        <taxon>Pseudomonadati</taxon>
        <taxon>Pseudomonadota</taxon>
        <taxon>Alphaproteobacteria</taxon>
        <taxon>Hyphomicrobiales</taxon>
        <taxon>Rhizobiaceae</taxon>
        <taxon>Sinorhizobium/Ensifer group</taxon>
        <taxon>Sinorhizobium</taxon>
    </lineage>
</organism>
<evidence type="ECO:0000256" key="1">
    <source>
        <dbReference type="SAM" id="SignalP"/>
    </source>
</evidence>
<dbReference type="EMBL" id="JAPVOI010000002">
    <property type="protein sequence ID" value="MCZ4088822.1"/>
    <property type="molecule type" value="Genomic_DNA"/>
</dbReference>
<name>A0ABT4KA43_9HYPH</name>
<gene>
    <name evidence="2" type="ORF">O3W52_01660</name>
</gene>
<evidence type="ECO:0000313" key="3">
    <source>
        <dbReference type="Proteomes" id="UP001079430"/>
    </source>
</evidence>
<dbReference type="RefSeq" id="WP_269274892.1">
    <property type="nucleotide sequence ID" value="NZ_JAPVOI010000002.1"/>
</dbReference>
<dbReference type="Gene3D" id="3.40.190.10">
    <property type="entry name" value="Periplasmic binding protein-like II"/>
    <property type="match status" value="1"/>
</dbReference>